<dbReference type="Pfam" id="PF08207">
    <property type="entry name" value="EFP_N"/>
    <property type="match status" value="1"/>
</dbReference>
<dbReference type="PANTHER" id="PTHR30053:SF12">
    <property type="entry name" value="ELONGATION FACTOR P (EF-P) FAMILY PROTEIN"/>
    <property type="match status" value="1"/>
</dbReference>
<dbReference type="InterPro" id="IPR012340">
    <property type="entry name" value="NA-bd_OB-fold"/>
</dbReference>
<sequence length="191" mass="20825">MTQVAQTTNDIKNGSVLNLDGQLWAVTKFQHVKPGKGPAFVRTTLKNVLSGKIVDKTFNAGMKIDFETVDNRTLQYSYEDGDNFVFMDMTTYDQVMVPKTLVGDQSKFLLEGTDCIVSFNNDVPLSVELPGSVVLTITHTEPGLQGNRSNAGTKPATVETGAEIQVPLFINEGDRVKVNTTDGSYTGRENG</sequence>
<dbReference type="GO" id="GO:0043043">
    <property type="term" value="P:peptide biosynthetic process"/>
    <property type="evidence" value="ECO:0007669"/>
    <property type="project" value="InterPro"/>
</dbReference>
<comment type="subcellular location">
    <subcellularLocation>
        <location evidence="1 8">Cytoplasm</location>
    </subcellularLocation>
</comment>
<dbReference type="SMART" id="SM01185">
    <property type="entry name" value="EFP"/>
    <property type="match status" value="1"/>
</dbReference>
<dbReference type="NCBIfam" id="NF001810">
    <property type="entry name" value="PRK00529.1"/>
    <property type="match status" value="1"/>
</dbReference>
<dbReference type="STRING" id="1603886.GCA_001895165_01674"/>
<dbReference type="UniPathway" id="UPA00345"/>
<feature type="domain" description="Elongation factor P C-terminal" evidence="11">
    <location>
        <begin position="133"/>
        <end position="188"/>
    </location>
</feature>
<comment type="function">
    <text evidence="7 8">Involved in peptide bond synthesis. Stimulates efficient translation and peptide-bond synthesis on native or reconstituted 70S ribosomes in vitro. Probably functions indirectly by altering the affinity of the ribosome for aminoacyl-tRNA, thus increasing their reactivity as acceptors for peptidyl transferase.</text>
</comment>
<keyword evidence="5 8" id="KW-0251">Elongation factor</keyword>
<dbReference type="PANTHER" id="PTHR30053">
    <property type="entry name" value="ELONGATION FACTOR P"/>
    <property type="match status" value="1"/>
</dbReference>
<dbReference type="InterPro" id="IPR020599">
    <property type="entry name" value="Transl_elong_fac_P/YeiP"/>
</dbReference>
<reference evidence="13 14" key="1">
    <citation type="journal article" date="2017" name="BMC Genomics">
        <title>Comparative genomic and phylogenomic analyses of the Bifidobacteriaceae family.</title>
        <authorList>
            <person name="Lugli G.A."/>
            <person name="Milani C."/>
            <person name="Turroni F."/>
            <person name="Duranti S."/>
            <person name="Mancabelli L."/>
            <person name="Mangifesta M."/>
            <person name="Ferrario C."/>
            <person name="Modesto M."/>
            <person name="Mattarelli P."/>
            <person name="Jiri K."/>
            <person name="van Sinderen D."/>
            <person name="Ventura M."/>
        </authorList>
    </citation>
    <scope>NUCLEOTIDE SEQUENCE [LARGE SCALE GENOMIC DNA]</scope>
    <source>
        <strain evidence="13 14">DSM 28807</strain>
    </source>
</reference>
<dbReference type="GO" id="GO:0005829">
    <property type="term" value="C:cytosol"/>
    <property type="evidence" value="ECO:0007669"/>
    <property type="project" value="UniProtKB-ARBA"/>
</dbReference>
<dbReference type="InterPro" id="IPR015365">
    <property type="entry name" value="Elong-fact-P_C"/>
</dbReference>
<dbReference type="GO" id="GO:0003746">
    <property type="term" value="F:translation elongation factor activity"/>
    <property type="evidence" value="ECO:0007669"/>
    <property type="project" value="UniProtKB-UniRule"/>
</dbReference>
<dbReference type="InterPro" id="IPR001059">
    <property type="entry name" value="Transl_elong_P/YeiP_cen"/>
</dbReference>
<evidence type="ECO:0000256" key="2">
    <source>
        <dbReference type="ARBA" id="ARBA00004815"/>
    </source>
</evidence>
<evidence type="ECO:0000313" key="13">
    <source>
        <dbReference type="EMBL" id="OZG62263.1"/>
    </source>
</evidence>
<dbReference type="AlphaFoldDB" id="A0A261FTI9"/>
<evidence type="ECO:0000256" key="3">
    <source>
        <dbReference type="ARBA" id="ARBA00009479"/>
    </source>
</evidence>
<dbReference type="InterPro" id="IPR011768">
    <property type="entry name" value="Transl_elongation_fac_P"/>
</dbReference>
<dbReference type="Pfam" id="PF01132">
    <property type="entry name" value="EFP"/>
    <property type="match status" value="1"/>
</dbReference>
<dbReference type="InterPro" id="IPR008991">
    <property type="entry name" value="Translation_prot_SH3-like_sf"/>
</dbReference>
<dbReference type="SMART" id="SM00841">
    <property type="entry name" value="Elong-fact-P_C"/>
    <property type="match status" value="1"/>
</dbReference>
<feature type="domain" description="Translation elongation factor P/YeiP central" evidence="12">
    <location>
        <begin position="71"/>
        <end position="125"/>
    </location>
</feature>
<keyword evidence="4 8" id="KW-0963">Cytoplasm</keyword>
<accession>A0A261FTI9</accession>
<organism evidence="13 14">
    <name type="scientific">Bifidobacterium lemurum</name>
    <dbReference type="NCBI Taxonomy" id="1603886"/>
    <lineage>
        <taxon>Bacteria</taxon>
        <taxon>Bacillati</taxon>
        <taxon>Actinomycetota</taxon>
        <taxon>Actinomycetes</taxon>
        <taxon>Bifidobacteriales</taxon>
        <taxon>Bifidobacteriaceae</taxon>
        <taxon>Bifidobacterium</taxon>
    </lineage>
</organism>
<dbReference type="EMBL" id="MWWX01000005">
    <property type="protein sequence ID" value="OZG62263.1"/>
    <property type="molecule type" value="Genomic_DNA"/>
</dbReference>
<dbReference type="InterPro" id="IPR013185">
    <property type="entry name" value="Transl_elong_KOW-like"/>
</dbReference>
<evidence type="ECO:0000256" key="4">
    <source>
        <dbReference type="ARBA" id="ARBA00022490"/>
    </source>
</evidence>
<dbReference type="CDD" id="cd04470">
    <property type="entry name" value="S1_EF-P_repeat_1"/>
    <property type="match status" value="1"/>
</dbReference>
<dbReference type="InterPro" id="IPR014722">
    <property type="entry name" value="Rib_uL2_dom2"/>
</dbReference>
<dbReference type="Proteomes" id="UP000216352">
    <property type="component" value="Unassembled WGS sequence"/>
</dbReference>
<name>A0A261FTI9_9BIFI</name>
<comment type="pathway">
    <text evidence="2 8">Protein biosynthesis; polypeptide chain elongation.</text>
</comment>
<dbReference type="Pfam" id="PF09285">
    <property type="entry name" value="Elong-fact-P_C"/>
    <property type="match status" value="1"/>
</dbReference>
<dbReference type="FunFam" id="2.40.50.140:FF:000009">
    <property type="entry name" value="Elongation factor P"/>
    <property type="match status" value="1"/>
</dbReference>
<dbReference type="InterPro" id="IPR013852">
    <property type="entry name" value="Transl_elong_P/YeiP_CS"/>
</dbReference>
<evidence type="ECO:0000256" key="10">
    <source>
        <dbReference type="RuleBase" id="RU004389"/>
    </source>
</evidence>
<protein>
    <recommendedName>
        <fullName evidence="8 9">Elongation factor P</fullName>
        <shortName evidence="8">EF-P</shortName>
    </recommendedName>
</protein>
<dbReference type="HAMAP" id="MF_00141">
    <property type="entry name" value="EF_P"/>
    <property type="match status" value="1"/>
</dbReference>
<evidence type="ECO:0000256" key="8">
    <source>
        <dbReference type="HAMAP-Rule" id="MF_00141"/>
    </source>
</evidence>
<comment type="similarity">
    <text evidence="3 8 10">Belongs to the elongation factor P family.</text>
</comment>
<dbReference type="NCBIfam" id="TIGR00038">
    <property type="entry name" value="efp"/>
    <property type="match status" value="1"/>
</dbReference>
<dbReference type="FunFam" id="2.30.30.30:FF:000003">
    <property type="entry name" value="Elongation factor P"/>
    <property type="match status" value="1"/>
</dbReference>
<evidence type="ECO:0000256" key="7">
    <source>
        <dbReference type="ARBA" id="ARBA00025469"/>
    </source>
</evidence>
<comment type="caution">
    <text evidence="13">The sequence shown here is derived from an EMBL/GenBank/DDBJ whole genome shotgun (WGS) entry which is preliminary data.</text>
</comment>
<evidence type="ECO:0000259" key="12">
    <source>
        <dbReference type="SMART" id="SM01185"/>
    </source>
</evidence>
<keyword evidence="14" id="KW-1185">Reference proteome</keyword>
<dbReference type="CDD" id="cd05794">
    <property type="entry name" value="S1_EF-P_repeat_2"/>
    <property type="match status" value="1"/>
</dbReference>
<dbReference type="SUPFAM" id="SSF50249">
    <property type="entry name" value="Nucleic acid-binding proteins"/>
    <property type="match status" value="2"/>
</dbReference>
<dbReference type="Gene3D" id="2.40.50.140">
    <property type="entry name" value="Nucleic acid-binding proteins"/>
    <property type="match status" value="2"/>
</dbReference>
<evidence type="ECO:0000256" key="5">
    <source>
        <dbReference type="ARBA" id="ARBA00022768"/>
    </source>
</evidence>
<evidence type="ECO:0000313" key="14">
    <source>
        <dbReference type="Proteomes" id="UP000216352"/>
    </source>
</evidence>
<evidence type="ECO:0000256" key="6">
    <source>
        <dbReference type="ARBA" id="ARBA00022917"/>
    </source>
</evidence>
<evidence type="ECO:0000259" key="11">
    <source>
        <dbReference type="SMART" id="SM00841"/>
    </source>
</evidence>
<evidence type="ECO:0000256" key="1">
    <source>
        <dbReference type="ARBA" id="ARBA00004496"/>
    </source>
</evidence>
<evidence type="ECO:0000256" key="9">
    <source>
        <dbReference type="NCBIfam" id="TIGR00038"/>
    </source>
</evidence>
<dbReference type="SUPFAM" id="SSF50104">
    <property type="entry name" value="Translation proteins SH3-like domain"/>
    <property type="match status" value="1"/>
</dbReference>
<gene>
    <name evidence="8" type="primary">efp</name>
    <name evidence="13" type="ORF">BLEM_0809</name>
</gene>
<proteinExistence type="inferred from homology"/>
<dbReference type="FunFam" id="2.40.50.140:FF:000004">
    <property type="entry name" value="Elongation factor P"/>
    <property type="match status" value="1"/>
</dbReference>
<dbReference type="Gene3D" id="2.30.30.30">
    <property type="match status" value="1"/>
</dbReference>
<keyword evidence="6 8" id="KW-0648">Protein biosynthesis</keyword>
<dbReference type="PIRSF" id="PIRSF005901">
    <property type="entry name" value="EF-P"/>
    <property type="match status" value="1"/>
</dbReference>
<dbReference type="PROSITE" id="PS01275">
    <property type="entry name" value="EFP"/>
    <property type="match status" value="1"/>
</dbReference>